<dbReference type="GO" id="GO:0020037">
    <property type="term" value="F:heme binding"/>
    <property type="evidence" value="ECO:0007669"/>
    <property type="project" value="InterPro"/>
</dbReference>
<reference evidence="1 2" key="1">
    <citation type="submission" date="2015-01" db="EMBL/GenBank/DDBJ databases">
        <title>Genome of allotetraploid Gossypium barbadense reveals genomic plasticity and fiber elongation in cotton evolution.</title>
        <authorList>
            <person name="Chen X."/>
            <person name="Liu X."/>
            <person name="Zhao B."/>
            <person name="Zheng H."/>
            <person name="Hu Y."/>
            <person name="Lu G."/>
            <person name="Yang C."/>
            <person name="Chen J."/>
            <person name="Shan C."/>
            <person name="Zhang L."/>
            <person name="Zhou Y."/>
            <person name="Wang L."/>
            <person name="Guo W."/>
            <person name="Bai Y."/>
            <person name="Ruan J."/>
            <person name="Shangguan X."/>
            <person name="Mao Y."/>
            <person name="Jiang J."/>
            <person name="Zhu Y."/>
            <person name="Lei J."/>
            <person name="Kang H."/>
            <person name="Chen S."/>
            <person name="He X."/>
            <person name="Wang R."/>
            <person name="Wang Y."/>
            <person name="Chen J."/>
            <person name="Wang L."/>
            <person name="Yu S."/>
            <person name="Wang B."/>
            <person name="Wei J."/>
            <person name="Song S."/>
            <person name="Lu X."/>
            <person name="Gao Z."/>
            <person name="Gu W."/>
            <person name="Deng X."/>
            <person name="Ma D."/>
            <person name="Wang S."/>
            <person name="Liang W."/>
            <person name="Fang L."/>
            <person name="Cai C."/>
            <person name="Zhu X."/>
            <person name="Zhou B."/>
            <person name="Zhang Y."/>
            <person name="Chen Z."/>
            <person name="Xu S."/>
            <person name="Zhu R."/>
            <person name="Wang S."/>
            <person name="Zhang T."/>
            <person name="Zhao G."/>
        </authorList>
    </citation>
    <scope>NUCLEOTIDE SEQUENCE [LARGE SCALE GENOMIC DNA]</scope>
    <source>
        <strain evidence="2">cv. Xinhai21</strain>
        <tissue evidence="1">Leaf</tissue>
    </source>
</reference>
<dbReference type="PANTHER" id="PTHR47951:SF8">
    <property type="entry name" value="CYTOCHROME P450 93A2-LIKE"/>
    <property type="match status" value="1"/>
</dbReference>
<dbReference type="InterPro" id="IPR001128">
    <property type="entry name" value="Cyt_P450"/>
</dbReference>
<evidence type="ECO:0000313" key="1">
    <source>
        <dbReference type="EMBL" id="PPS01946.1"/>
    </source>
</evidence>
<gene>
    <name evidence="1" type="ORF">GOBAR_AA18706</name>
</gene>
<accession>A0A2P5XF15</accession>
<sequence>MAQYFYFCINSLKCLCFFFSIPTISLPPQLVIKTKPSPSSPIIKLQLGRKVYIIIRSPSIAKQILKYLNTIFANRNIPVAAINEAFGELDTVWRSNGPKLHKLRKLVVLEIMSDKGLNAYYEFRR</sequence>
<dbReference type="Proteomes" id="UP000239757">
    <property type="component" value="Unassembled WGS sequence"/>
</dbReference>
<dbReference type="Pfam" id="PF00067">
    <property type="entry name" value="p450"/>
    <property type="match status" value="1"/>
</dbReference>
<dbReference type="AlphaFoldDB" id="A0A2P5XF15"/>
<dbReference type="InterPro" id="IPR036396">
    <property type="entry name" value="Cyt_P450_sf"/>
</dbReference>
<protein>
    <submittedName>
        <fullName evidence="1">Uncharacterized protein</fullName>
    </submittedName>
</protein>
<name>A0A2P5XF15_GOSBA</name>
<dbReference type="PANTHER" id="PTHR47951">
    <property type="entry name" value="OS08G0547900 PROTEIN"/>
    <property type="match status" value="1"/>
</dbReference>
<dbReference type="GO" id="GO:0016705">
    <property type="term" value="F:oxidoreductase activity, acting on paired donors, with incorporation or reduction of molecular oxygen"/>
    <property type="evidence" value="ECO:0007669"/>
    <property type="project" value="InterPro"/>
</dbReference>
<dbReference type="GO" id="GO:0004497">
    <property type="term" value="F:monooxygenase activity"/>
    <property type="evidence" value="ECO:0007669"/>
    <property type="project" value="InterPro"/>
</dbReference>
<dbReference type="SUPFAM" id="SSF48264">
    <property type="entry name" value="Cytochrome P450"/>
    <property type="match status" value="1"/>
</dbReference>
<proteinExistence type="predicted"/>
<dbReference type="EMBL" id="KZ665018">
    <property type="protein sequence ID" value="PPS01946.1"/>
    <property type="molecule type" value="Genomic_DNA"/>
</dbReference>
<dbReference type="Gene3D" id="1.10.630.10">
    <property type="entry name" value="Cytochrome P450"/>
    <property type="match status" value="1"/>
</dbReference>
<dbReference type="OrthoDB" id="2789670at2759"/>
<organism evidence="1 2">
    <name type="scientific">Gossypium barbadense</name>
    <name type="common">Sea Island cotton</name>
    <name type="synonym">Hibiscus barbadensis</name>
    <dbReference type="NCBI Taxonomy" id="3634"/>
    <lineage>
        <taxon>Eukaryota</taxon>
        <taxon>Viridiplantae</taxon>
        <taxon>Streptophyta</taxon>
        <taxon>Embryophyta</taxon>
        <taxon>Tracheophyta</taxon>
        <taxon>Spermatophyta</taxon>
        <taxon>Magnoliopsida</taxon>
        <taxon>eudicotyledons</taxon>
        <taxon>Gunneridae</taxon>
        <taxon>Pentapetalae</taxon>
        <taxon>rosids</taxon>
        <taxon>malvids</taxon>
        <taxon>Malvales</taxon>
        <taxon>Malvaceae</taxon>
        <taxon>Malvoideae</taxon>
        <taxon>Gossypium</taxon>
    </lineage>
</organism>
<dbReference type="GO" id="GO:0005506">
    <property type="term" value="F:iron ion binding"/>
    <property type="evidence" value="ECO:0007669"/>
    <property type="project" value="InterPro"/>
</dbReference>
<evidence type="ECO:0000313" key="2">
    <source>
        <dbReference type="Proteomes" id="UP000239757"/>
    </source>
</evidence>